<sequence length="466" mass="49835">MKFSCFSHLCFICITGCSTLSMAQQSTVSVATSTPDNSVTTALISDKATASTMKPTTATVAAVSTTPANIASSSVTTTTSSSETSASVSNTPNPVSASVTPANTAKGTTTGKTDSAMMSSAAPSAQPSLKPTATSPAGNSVSSQETSKITATTIKQEQSSPAEPTSTAAQQSTTIQAQETAPTNRSTIYSSFTSPTSLPTTNATSKMAASANSTIESLTTSLPTGSVNGTPAVDANTTFLTTTFQTSTKTSVTKMNIKVICQKKVFDNTNLKLKTNVSRSCNSDIIKDQYEDLQKMCKAVRPVMESTEQCNIVLGYNDKWIDRVEVLDVAVETRLTQNALHEALKNLTDEGGKSLFLTNKIETIDEDWLSMPLIITIVCLAVSLLLIAAIYGCWHQRQTHKREQRLTEELQTMENGYHDNPTLEVMETAPEMQEKKGGLNGELGDSWIVPLDNLREDLEEEEDTHL</sequence>
<keyword evidence="10" id="KW-1003">Cell membrane</keyword>
<reference evidence="23" key="1">
    <citation type="journal article" date="2016" name="Nature">
        <title>Genome evolution in the allotetraploid frog Xenopus laevis.</title>
        <authorList>
            <person name="Session A.M."/>
            <person name="Uno Y."/>
            <person name="Kwon T."/>
            <person name="Chapman J.A."/>
            <person name="Toyoda A."/>
            <person name="Takahashi S."/>
            <person name="Fukui A."/>
            <person name="Hikosaka A."/>
            <person name="Suzuki A."/>
            <person name="Kondo M."/>
            <person name="van Heeringen S.J."/>
            <person name="Quigley I."/>
            <person name="Heinz S."/>
            <person name="Ogino H."/>
            <person name="Ochi H."/>
            <person name="Hellsten U."/>
            <person name="Lyons J.B."/>
            <person name="Simakov O."/>
            <person name="Putnam N."/>
            <person name="Stites J."/>
            <person name="Kuroki Y."/>
            <person name="Tanaka T."/>
            <person name="Michiue T."/>
            <person name="Watanabe M."/>
            <person name="Bogdanovic O."/>
            <person name="Lister R."/>
            <person name="Georgiou G."/>
            <person name="Paranjpe S.S."/>
            <person name="van Kruijsbergen I."/>
            <person name="Shu S."/>
            <person name="Carlson J."/>
            <person name="Kinoshita T."/>
            <person name="Ohta Y."/>
            <person name="Mawaribuchi S."/>
            <person name="Jenkins J."/>
            <person name="Grimwood J."/>
            <person name="Schmutz J."/>
            <person name="Mitros T."/>
            <person name="Mozaffari S.V."/>
            <person name="Suzuki Y."/>
            <person name="Haramoto Y."/>
            <person name="Yamamoto T.S."/>
            <person name="Takagi C."/>
            <person name="Heald R."/>
            <person name="Miller K."/>
            <person name="Haudenschild C."/>
            <person name="Kitzman J."/>
            <person name="Nakayama T."/>
            <person name="Izutsu Y."/>
            <person name="Robert J."/>
            <person name="Fortriede J."/>
            <person name="Burns K."/>
            <person name="Lotay V."/>
            <person name="Karimi K."/>
            <person name="Yasuoka Y."/>
            <person name="Dichmann D.S."/>
            <person name="Flajnik M.F."/>
            <person name="Houston D.W."/>
            <person name="Shendure J."/>
            <person name="DuPasquier L."/>
            <person name="Vize P.D."/>
            <person name="Zorn A.M."/>
            <person name="Ito M."/>
            <person name="Marcotte E.M."/>
            <person name="Wallingford J.B."/>
            <person name="Ito Y."/>
            <person name="Asashima M."/>
            <person name="Ueno N."/>
            <person name="Matsuda Y."/>
            <person name="Veenstra G.J."/>
            <person name="Fujiyama A."/>
            <person name="Harland R.M."/>
            <person name="Taira M."/>
            <person name="Rokhsar D.S."/>
        </authorList>
    </citation>
    <scope>NUCLEOTIDE SEQUENCE [LARGE SCALE GENOMIC DNA]</scope>
    <source>
        <strain evidence="23">J</strain>
    </source>
</reference>
<dbReference type="GO" id="GO:0032534">
    <property type="term" value="P:regulation of microvillus assembly"/>
    <property type="evidence" value="ECO:0007669"/>
    <property type="project" value="TreeGrafter"/>
</dbReference>
<accession>A0A974DEE7</accession>
<evidence type="ECO:0000256" key="19">
    <source>
        <dbReference type="SAM" id="MobiDB-lite"/>
    </source>
</evidence>
<feature type="compositionally biased region" description="Low complexity" evidence="19">
    <location>
        <begin position="190"/>
        <end position="201"/>
    </location>
</feature>
<evidence type="ECO:0000256" key="18">
    <source>
        <dbReference type="ARBA" id="ARBA00031141"/>
    </source>
</evidence>
<dbReference type="GO" id="GO:0030175">
    <property type="term" value="C:filopodium"/>
    <property type="evidence" value="ECO:0007669"/>
    <property type="project" value="UniProtKB-SubCell"/>
</dbReference>
<dbReference type="EMBL" id="CM004470">
    <property type="protein sequence ID" value="OCT89256.1"/>
    <property type="molecule type" value="Genomic_DNA"/>
</dbReference>
<dbReference type="OMA" id="NDSWMVP"/>
<feature type="compositionally biased region" description="Low complexity" evidence="19">
    <location>
        <begin position="162"/>
        <end position="181"/>
    </location>
</feature>
<evidence type="ECO:0000256" key="17">
    <source>
        <dbReference type="ARBA" id="ARBA00023273"/>
    </source>
</evidence>
<evidence type="ECO:0000256" key="15">
    <source>
        <dbReference type="ARBA" id="ARBA00023136"/>
    </source>
</evidence>
<feature type="signal peptide" evidence="21">
    <location>
        <begin position="1"/>
        <end position="19"/>
    </location>
</feature>
<dbReference type="GO" id="GO:0031528">
    <property type="term" value="C:microvillus membrane"/>
    <property type="evidence" value="ECO:0007669"/>
    <property type="project" value="TreeGrafter"/>
</dbReference>
<feature type="chain" id="PRO_5037722863" description="Podocalyxin" evidence="21">
    <location>
        <begin position="20"/>
        <end position="466"/>
    </location>
</feature>
<evidence type="ECO:0000256" key="21">
    <source>
        <dbReference type="SAM" id="SignalP"/>
    </source>
</evidence>
<evidence type="ECO:0000256" key="2">
    <source>
        <dbReference type="ARBA" id="ARBA00004221"/>
    </source>
</evidence>
<evidence type="ECO:0000256" key="20">
    <source>
        <dbReference type="SAM" id="Phobius"/>
    </source>
</evidence>
<keyword evidence="17" id="KW-0966">Cell projection</keyword>
<evidence type="ECO:0000256" key="12">
    <source>
        <dbReference type="ARBA" id="ARBA00022729"/>
    </source>
</evidence>
<dbReference type="InterPro" id="IPR013836">
    <property type="entry name" value="CD34/Podocalyxin"/>
</dbReference>
<dbReference type="GO" id="GO:0022408">
    <property type="term" value="P:negative regulation of cell-cell adhesion"/>
    <property type="evidence" value="ECO:0007669"/>
    <property type="project" value="TreeGrafter"/>
</dbReference>
<evidence type="ECO:0000256" key="4">
    <source>
        <dbReference type="ARBA" id="ARBA00004466"/>
    </source>
</evidence>
<keyword evidence="14 20" id="KW-1133">Transmembrane helix</keyword>
<name>A0A974DEE7_XENLA</name>
<dbReference type="GO" id="GO:0045121">
    <property type="term" value="C:membrane raft"/>
    <property type="evidence" value="ECO:0007669"/>
    <property type="project" value="UniProtKB-SubCell"/>
</dbReference>
<evidence type="ECO:0000256" key="6">
    <source>
        <dbReference type="ARBA" id="ARBA00004486"/>
    </source>
</evidence>
<organism evidence="22 23">
    <name type="scientific">Xenopus laevis</name>
    <name type="common">African clawed frog</name>
    <dbReference type="NCBI Taxonomy" id="8355"/>
    <lineage>
        <taxon>Eukaryota</taxon>
        <taxon>Metazoa</taxon>
        <taxon>Chordata</taxon>
        <taxon>Craniata</taxon>
        <taxon>Vertebrata</taxon>
        <taxon>Euteleostomi</taxon>
        <taxon>Amphibia</taxon>
        <taxon>Batrachia</taxon>
        <taxon>Anura</taxon>
        <taxon>Pipoidea</taxon>
        <taxon>Pipidae</taxon>
        <taxon>Xenopodinae</taxon>
        <taxon>Xenopus</taxon>
        <taxon>Xenopus</taxon>
    </lineage>
</organism>
<evidence type="ECO:0000313" key="22">
    <source>
        <dbReference type="EMBL" id="OCT89256.1"/>
    </source>
</evidence>
<feature type="region of interest" description="Disordered" evidence="19">
    <location>
        <begin position="70"/>
        <end position="205"/>
    </location>
</feature>
<proteinExistence type="inferred from homology"/>
<dbReference type="PANTHER" id="PTHR12067:SF5">
    <property type="entry name" value="PODOCALYXIN"/>
    <property type="match status" value="1"/>
</dbReference>
<evidence type="ECO:0000256" key="3">
    <source>
        <dbReference type="ARBA" id="ARBA00004285"/>
    </source>
</evidence>
<feature type="transmembrane region" description="Helical" evidence="20">
    <location>
        <begin position="368"/>
        <end position="394"/>
    </location>
</feature>
<evidence type="ECO:0000256" key="1">
    <source>
        <dbReference type="ARBA" id="ARBA00004105"/>
    </source>
</evidence>
<evidence type="ECO:0000256" key="16">
    <source>
        <dbReference type="ARBA" id="ARBA00023180"/>
    </source>
</evidence>
<dbReference type="GO" id="GO:0016324">
    <property type="term" value="C:apical plasma membrane"/>
    <property type="evidence" value="ECO:0007669"/>
    <property type="project" value="UniProtKB-SubCell"/>
</dbReference>
<feature type="compositionally biased region" description="Polar residues" evidence="19">
    <location>
        <begin position="90"/>
        <end position="99"/>
    </location>
</feature>
<evidence type="ECO:0000256" key="9">
    <source>
        <dbReference type="ARBA" id="ARBA00017371"/>
    </source>
</evidence>
<evidence type="ECO:0000256" key="7">
    <source>
        <dbReference type="ARBA" id="ARBA00004510"/>
    </source>
</evidence>
<dbReference type="GO" id="GO:0016477">
    <property type="term" value="P:cell migration"/>
    <property type="evidence" value="ECO:0007669"/>
    <property type="project" value="InterPro"/>
</dbReference>
<dbReference type="InterPro" id="IPR017403">
    <property type="entry name" value="PODXL"/>
</dbReference>
<keyword evidence="16" id="KW-0325">Glycoprotein</keyword>
<gene>
    <name evidence="22" type="ORF">XELAEV_18017875mg</name>
</gene>
<dbReference type="PANTHER" id="PTHR12067">
    <property type="entry name" value="PODOCALYXIN"/>
    <property type="match status" value="1"/>
</dbReference>
<keyword evidence="11 20" id="KW-0812">Transmembrane</keyword>
<feature type="compositionally biased region" description="Low complexity" evidence="19">
    <location>
        <begin position="70"/>
        <end position="89"/>
    </location>
</feature>
<feature type="compositionally biased region" description="Polar residues" evidence="19">
    <location>
        <begin position="129"/>
        <end position="161"/>
    </location>
</feature>
<keyword evidence="13" id="KW-0130">Cell adhesion</keyword>
<evidence type="ECO:0000256" key="14">
    <source>
        <dbReference type="ARBA" id="ARBA00022989"/>
    </source>
</evidence>
<comment type="similarity">
    <text evidence="8">Belongs to the podocalyxin family.</text>
</comment>
<protein>
    <recommendedName>
        <fullName evidence="9">Podocalyxin</fullName>
    </recommendedName>
    <alternativeName>
        <fullName evidence="18">Podocalyxin-like protein 1</fullName>
    </alternativeName>
</protein>
<keyword evidence="15 20" id="KW-0472">Membrane</keyword>
<dbReference type="Pfam" id="PF06365">
    <property type="entry name" value="CD34_antigen"/>
    <property type="match status" value="1"/>
</dbReference>
<keyword evidence="12 21" id="KW-0732">Signal</keyword>
<evidence type="ECO:0000256" key="10">
    <source>
        <dbReference type="ARBA" id="ARBA00022475"/>
    </source>
</evidence>
<feature type="compositionally biased region" description="Low complexity" evidence="19">
    <location>
        <begin position="100"/>
        <end position="128"/>
    </location>
</feature>
<dbReference type="Proteomes" id="UP000694892">
    <property type="component" value="Chromosome 3L"/>
</dbReference>
<dbReference type="AlphaFoldDB" id="A0A974DEE7"/>
<evidence type="ECO:0000256" key="5">
    <source>
        <dbReference type="ARBA" id="ARBA00004479"/>
    </source>
</evidence>
<dbReference type="GO" id="GO:0030027">
    <property type="term" value="C:lamellipodium"/>
    <property type="evidence" value="ECO:0007669"/>
    <property type="project" value="UniProtKB-SubCell"/>
</dbReference>
<dbReference type="GO" id="GO:0033634">
    <property type="term" value="P:positive regulation of cell-cell adhesion mediated by integrin"/>
    <property type="evidence" value="ECO:0007669"/>
    <property type="project" value="TreeGrafter"/>
</dbReference>
<evidence type="ECO:0000256" key="11">
    <source>
        <dbReference type="ARBA" id="ARBA00022692"/>
    </source>
</evidence>
<evidence type="ECO:0000256" key="13">
    <source>
        <dbReference type="ARBA" id="ARBA00022889"/>
    </source>
</evidence>
<dbReference type="GO" id="GO:0001726">
    <property type="term" value="C:ruffle"/>
    <property type="evidence" value="ECO:0007669"/>
    <property type="project" value="UniProtKB-SubCell"/>
</dbReference>
<evidence type="ECO:0000313" key="23">
    <source>
        <dbReference type="Proteomes" id="UP000694892"/>
    </source>
</evidence>
<evidence type="ECO:0000256" key="8">
    <source>
        <dbReference type="ARBA" id="ARBA00007029"/>
    </source>
</evidence>
<dbReference type="GO" id="GO:0007155">
    <property type="term" value="P:cell adhesion"/>
    <property type="evidence" value="ECO:0007669"/>
    <property type="project" value="UniProtKB-KW"/>
</dbReference>
<comment type="subcellular location">
    <subcellularLocation>
        <location evidence="2">Apical cell membrane</location>
    </subcellularLocation>
    <subcellularLocation>
        <location evidence="6">Cell projection</location>
        <location evidence="6">Filopodium</location>
    </subcellularLocation>
    <subcellularLocation>
        <location evidence="7">Cell projection</location>
        <location evidence="7">Lamellipodium</location>
    </subcellularLocation>
    <subcellularLocation>
        <location evidence="1">Cell projection</location>
        <location evidence="1">Microvillus</location>
    </subcellularLocation>
    <subcellularLocation>
        <location evidence="4">Cell projection</location>
        <location evidence="4">Ruffle</location>
    </subcellularLocation>
    <subcellularLocation>
        <location evidence="3">Membrane raft</location>
    </subcellularLocation>
    <subcellularLocation>
        <location evidence="5">Membrane</location>
        <topology evidence="5">Single-pass type I membrane protein</topology>
    </subcellularLocation>
</comment>